<name>A0AAV5LF90_9ROSI</name>
<dbReference type="InterPro" id="IPR043502">
    <property type="entry name" value="DNA/RNA_pol_sf"/>
</dbReference>
<organism evidence="1 2">
    <name type="scientific">Rubroshorea leprosula</name>
    <dbReference type="NCBI Taxonomy" id="152421"/>
    <lineage>
        <taxon>Eukaryota</taxon>
        <taxon>Viridiplantae</taxon>
        <taxon>Streptophyta</taxon>
        <taxon>Embryophyta</taxon>
        <taxon>Tracheophyta</taxon>
        <taxon>Spermatophyta</taxon>
        <taxon>Magnoliopsida</taxon>
        <taxon>eudicotyledons</taxon>
        <taxon>Gunneridae</taxon>
        <taxon>Pentapetalae</taxon>
        <taxon>rosids</taxon>
        <taxon>malvids</taxon>
        <taxon>Malvales</taxon>
        <taxon>Dipterocarpaceae</taxon>
        <taxon>Rubroshorea</taxon>
    </lineage>
</organism>
<protein>
    <recommendedName>
        <fullName evidence="3">Reverse transcriptase domain-containing protein</fullName>
    </recommendedName>
</protein>
<evidence type="ECO:0000313" key="1">
    <source>
        <dbReference type="EMBL" id="GKV35946.1"/>
    </source>
</evidence>
<proteinExistence type="predicted"/>
<dbReference type="PANTHER" id="PTHR48475">
    <property type="entry name" value="RIBONUCLEASE H"/>
    <property type="match status" value="1"/>
</dbReference>
<dbReference type="PANTHER" id="PTHR48475:SF2">
    <property type="entry name" value="RIBONUCLEASE H"/>
    <property type="match status" value="1"/>
</dbReference>
<evidence type="ECO:0000313" key="2">
    <source>
        <dbReference type="Proteomes" id="UP001054252"/>
    </source>
</evidence>
<dbReference type="SUPFAM" id="SSF56672">
    <property type="entry name" value="DNA/RNA polymerases"/>
    <property type="match status" value="1"/>
</dbReference>
<keyword evidence="2" id="KW-1185">Reference proteome</keyword>
<gene>
    <name evidence="1" type="ORF">SLEP1_g44141</name>
</gene>
<sequence length="221" mass="25345">MVTIIFRAQIGRNLEVYVDDIVVKSLKAEYYLADLDETFNNLRKNIMRLNPAKFIFGVESGKFLGFMVSLRGIEVNLEKIRAIVEMKPPKSMKDIQRLTGRVVALHRFISKSADKCLPFFKIMSVMKPRMMEISIDPDTPSWTDSIISFLRDGTVPEDKMRLRKKVSRYTLIDGVLYKRSFSLPLLRCLNPYEAEYALQEVHEGVCGSHIGVGTLAHKVLR</sequence>
<dbReference type="InterPro" id="IPR043128">
    <property type="entry name" value="Rev_trsase/Diguanyl_cyclase"/>
</dbReference>
<dbReference type="EMBL" id="BPVZ01000113">
    <property type="protein sequence ID" value="GKV35946.1"/>
    <property type="molecule type" value="Genomic_DNA"/>
</dbReference>
<accession>A0AAV5LF90</accession>
<dbReference type="AlphaFoldDB" id="A0AAV5LF90"/>
<reference evidence="1 2" key="1">
    <citation type="journal article" date="2021" name="Commun. Biol.">
        <title>The genome of Shorea leprosula (Dipterocarpaceae) highlights the ecological relevance of drought in aseasonal tropical rainforests.</title>
        <authorList>
            <person name="Ng K.K.S."/>
            <person name="Kobayashi M.J."/>
            <person name="Fawcett J.A."/>
            <person name="Hatakeyama M."/>
            <person name="Paape T."/>
            <person name="Ng C.H."/>
            <person name="Ang C.C."/>
            <person name="Tnah L.H."/>
            <person name="Lee C.T."/>
            <person name="Nishiyama T."/>
            <person name="Sese J."/>
            <person name="O'Brien M.J."/>
            <person name="Copetti D."/>
            <person name="Mohd Noor M.I."/>
            <person name="Ong R.C."/>
            <person name="Putra M."/>
            <person name="Sireger I.Z."/>
            <person name="Indrioko S."/>
            <person name="Kosugi Y."/>
            <person name="Izuno A."/>
            <person name="Isagi Y."/>
            <person name="Lee S.L."/>
            <person name="Shimizu K.K."/>
        </authorList>
    </citation>
    <scope>NUCLEOTIDE SEQUENCE [LARGE SCALE GENOMIC DNA]</scope>
    <source>
        <strain evidence="1">214</strain>
    </source>
</reference>
<dbReference type="Gene3D" id="3.30.70.270">
    <property type="match status" value="2"/>
</dbReference>
<comment type="caution">
    <text evidence="1">The sequence shown here is derived from an EMBL/GenBank/DDBJ whole genome shotgun (WGS) entry which is preliminary data.</text>
</comment>
<dbReference type="Proteomes" id="UP001054252">
    <property type="component" value="Unassembled WGS sequence"/>
</dbReference>
<evidence type="ECO:0008006" key="3">
    <source>
        <dbReference type="Google" id="ProtNLM"/>
    </source>
</evidence>